<dbReference type="EMBL" id="DF836338">
    <property type="protein sequence ID" value="GAN03822.1"/>
    <property type="molecule type" value="Genomic_DNA"/>
</dbReference>
<dbReference type="OrthoDB" id="660555at2759"/>
<accession>A0A0C9ML29</accession>
<dbReference type="Gene3D" id="2.30.29.30">
    <property type="entry name" value="Pleckstrin-homology domain (PH domain)/Phosphotyrosine-binding domain (PTB)"/>
    <property type="match status" value="1"/>
</dbReference>
<dbReference type="AlphaFoldDB" id="A0A0C9ML29"/>
<evidence type="ECO:0000313" key="2">
    <source>
        <dbReference type="EMBL" id="GAN03822.1"/>
    </source>
</evidence>
<keyword evidence="3" id="KW-1185">Reference proteome</keyword>
<organism evidence="2">
    <name type="scientific">Mucor ambiguus</name>
    <dbReference type="NCBI Taxonomy" id="91626"/>
    <lineage>
        <taxon>Eukaryota</taxon>
        <taxon>Fungi</taxon>
        <taxon>Fungi incertae sedis</taxon>
        <taxon>Mucoromycota</taxon>
        <taxon>Mucoromycotina</taxon>
        <taxon>Mucoromycetes</taxon>
        <taxon>Mucorales</taxon>
        <taxon>Mucorineae</taxon>
        <taxon>Mucoraceae</taxon>
        <taxon>Mucor</taxon>
    </lineage>
</organism>
<dbReference type="STRING" id="91626.A0A0C9ML29"/>
<dbReference type="InterPro" id="IPR011993">
    <property type="entry name" value="PH-like_dom_sf"/>
</dbReference>
<dbReference type="PROSITE" id="PS50003">
    <property type="entry name" value="PH_DOMAIN"/>
    <property type="match status" value="1"/>
</dbReference>
<proteinExistence type="predicted"/>
<evidence type="ECO:0000313" key="3">
    <source>
        <dbReference type="Proteomes" id="UP000053815"/>
    </source>
</evidence>
<feature type="domain" description="PH" evidence="1">
    <location>
        <begin position="73"/>
        <end position="246"/>
    </location>
</feature>
<protein>
    <recommendedName>
        <fullName evidence="1">PH domain-containing protein</fullName>
    </recommendedName>
</protein>
<dbReference type="Proteomes" id="UP000053815">
    <property type="component" value="Unassembled WGS sequence"/>
</dbReference>
<gene>
    <name evidence="2" type="ORF">MAM1_0049c03277</name>
</gene>
<dbReference type="InterPro" id="IPR001849">
    <property type="entry name" value="PH_domain"/>
</dbReference>
<evidence type="ECO:0000259" key="1">
    <source>
        <dbReference type="PROSITE" id="PS50003"/>
    </source>
</evidence>
<reference evidence="2" key="1">
    <citation type="submission" date="2014-09" db="EMBL/GenBank/DDBJ databases">
        <title>Draft genome sequence of an oleaginous Mucoromycotina fungus Mucor ambiguus NBRC6742.</title>
        <authorList>
            <person name="Takeda I."/>
            <person name="Yamane N."/>
            <person name="Morita T."/>
            <person name="Tamano K."/>
            <person name="Machida M."/>
            <person name="Baker S."/>
            <person name="Koike H."/>
        </authorList>
    </citation>
    <scope>NUCLEOTIDE SEQUENCE</scope>
    <source>
        <strain evidence="2">NBRC 6742</strain>
    </source>
</reference>
<dbReference type="SMART" id="SM00233">
    <property type="entry name" value="PH"/>
    <property type="match status" value="1"/>
</dbReference>
<name>A0A0C9ML29_9FUNG</name>
<dbReference type="SUPFAM" id="SSF50729">
    <property type="entry name" value="PH domain-like"/>
    <property type="match status" value="1"/>
</dbReference>
<sequence>MQISNYHLLITQVAATTEPSHPDYRALVKIQEKFVQRESEWRAITKDRLAHVRVLEANWSIADNPASVTISRRLYITGLLTRVDISSPQSTQDTRTYLLYNDIFMYCQKIKTSSNNTNKKDNQDKLTYKGIINLRYAEITPFTPENLAKISKVKKTSGLGSFMRKSSDAQSQNAAENTIAVYGFEIHANETSLEGITALRGDGLGVSFHTVPGHKAGNGIKRLYIMRTQTEGEQNAWISLLRKTSAQMTRKK</sequence>